<feature type="domain" description="Type II secretion system protein GspF" evidence="7">
    <location>
        <begin position="203"/>
        <end position="331"/>
    </location>
</feature>
<organism evidence="8 9">
    <name type="scientific">Rhodovibrio sodomensis</name>
    <dbReference type="NCBI Taxonomy" id="1088"/>
    <lineage>
        <taxon>Bacteria</taxon>
        <taxon>Pseudomonadati</taxon>
        <taxon>Pseudomonadota</taxon>
        <taxon>Alphaproteobacteria</taxon>
        <taxon>Rhodospirillales</taxon>
        <taxon>Rhodovibrionaceae</taxon>
        <taxon>Rhodovibrio</taxon>
    </lineage>
</organism>
<keyword evidence="3 6" id="KW-0812">Transmembrane</keyword>
<evidence type="ECO:0000259" key="7">
    <source>
        <dbReference type="Pfam" id="PF00482"/>
    </source>
</evidence>
<dbReference type="EMBL" id="NRRL01000018">
    <property type="protein sequence ID" value="MBK1668197.1"/>
    <property type="molecule type" value="Genomic_DNA"/>
</dbReference>
<proteinExistence type="predicted"/>
<keyword evidence="5 6" id="KW-0472">Membrane</keyword>
<feature type="transmembrane region" description="Helical" evidence="6">
    <location>
        <begin position="140"/>
        <end position="157"/>
    </location>
</feature>
<sequence>MQRWVFATVITSILFTVLYLAGQALAPGLLSGAGGALVSTGALIFLFAIYFMLENVGDSYDLKQTLGRTGSLSMSEVARKKREIEQRAVALPSTGWVGTAARVHDVLKITPDGVAGVRQKLLAAGYISDRAILIYTLSKTLLPILALLVGGLGGLAFSPDAPMIQALSALLSATAAYYLPEVILRNRASARREKIASELPDILDLLTIYTESGRGLDTAMQSTIANATKRYPTMAGEMQVLEQELRLMPNREEAFDNFAQRCGLELAWQFVSVLKQAEKVGSPISEYLKMLAADSRKDRMMYAERRAARIPVLMQLPMVMFLLPALFLILMGPIALTVIETFKEMSF</sequence>
<dbReference type="Proteomes" id="UP001296873">
    <property type="component" value="Unassembled WGS sequence"/>
</dbReference>
<evidence type="ECO:0000256" key="6">
    <source>
        <dbReference type="SAM" id="Phobius"/>
    </source>
</evidence>
<evidence type="ECO:0000313" key="9">
    <source>
        <dbReference type="Proteomes" id="UP001296873"/>
    </source>
</evidence>
<feature type="transmembrane region" description="Helical" evidence="6">
    <location>
        <begin position="163"/>
        <end position="184"/>
    </location>
</feature>
<comment type="caution">
    <text evidence="8">The sequence shown here is derived from an EMBL/GenBank/DDBJ whole genome shotgun (WGS) entry which is preliminary data.</text>
</comment>
<gene>
    <name evidence="8" type="ORF">CKO28_09120</name>
</gene>
<dbReference type="PANTHER" id="PTHR35007">
    <property type="entry name" value="INTEGRAL MEMBRANE PROTEIN-RELATED"/>
    <property type="match status" value="1"/>
</dbReference>
<comment type="subcellular location">
    <subcellularLocation>
        <location evidence="1">Cell membrane</location>
        <topology evidence="1">Multi-pass membrane protein</topology>
    </subcellularLocation>
</comment>
<dbReference type="InterPro" id="IPR018076">
    <property type="entry name" value="T2SS_GspF_dom"/>
</dbReference>
<dbReference type="RefSeq" id="WP_200340400.1">
    <property type="nucleotide sequence ID" value="NZ_NRRL01000018.1"/>
</dbReference>
<dbReference type="PANTHER" id="PTHR35007:SF2">
    <property type="entry name" value="PILUS ASSEMBLE PROTEIN"/>
    <property type="match status" value="1"/>
</dbReference>
<keyword evidence="4 6" id="KW-1133">Transmembrane helix</keyword>
<feature type="transmembrane region" description="Helical" evidence="6">
    <location>
        <begin position="316"/>
        <end position="339"/>
    </location>
</feature>
<protein>
    <recommendedName>
        <fullName evidence="7">Type II secretion system protein GspF domain-containing protein</fullName>
    </recommendedName>
</protein>
<keyword evidence="2" id="KW-1003">Cell membrane</keyword>
<reference evidence="8 9" key="1">
    <citation type="journal article" date="2020" name="Microorganisms">
        <title>Osmotic Adaptation and Compatible Solute Biosynthesis of Phototrophic Bacteria as Revealed from Genome Analyses.</title>
        <authorList>
            <person name="Imhoff J.F."/>
            <person name="Rahn T."/>
            <person name="Kunzel S."/>
            <person name="Keller A."/>
            <person name="Neulinger S.C."/>
        </authorList>
    </citation>
    <scope>NUCLEOTIDE SEQUENCE [LARGE SCALE GENOMIC DNA]</scope>
    <source>
        <strain evidence="8 9">DSM 9895</strain>
    </source>
</reference>
<feature type="transmembrane region" description="Helical" evidence="6">
    <location>
        <begin position="30"/>
        <end position="53"/>
    </location>
</feature>
<evidence type="ECO:0000313" key="8">
    <source>
        <dbReference type="EMBL" id="MBK1668197.1"/>
    </source>
</evidence>
<evidence type="ECO:0000256" key="4">
    <source>
        <dbReference type="ARBA" id="ARBA00022989"/>
    </source>
</evidence>
<name>A0ABS1DE47_9PROT</name>
<evidence type="ECO:0000256" key="3">
    <source>
        <dbReference type="ARBA" id="ARBA00022692"/>
    </source>
</evidence>
<evidence type="ECO:0000256" key="5">
    <source>
        <dbReference type="ARBA" id="ARBA00023136"/>
    </source>
</evidence>
<keyword evidence="9" id="KW-1185">Reference proteome</keyword>
<dbReference type="Pfam" id="PF00482">
    <property type="entry name" value="T2SSF"/>
    <property type="match status" value="1"/>
</dbReference>
<evidence type="ECO:0000256" key="2">
    <source>
        <dbReference type="ARBA" id="ARBA00022475"/>
    </source>
</evidence>
<accession>A0ABS1DE47</accession>
<evidence type="ECO:0000256" key="1">
    <source>
        <dbReference type="ARBA" id="ARBA00004651"/>
    </source>
</evidence>